<dbReference type="Pfam" id="PF16906">
    <property type="entry name" value="Ribosomal_L26"/>
    <property type="match status" value="1"/>
</dbReference>
<dbReference type="PROSITE" id="PS01108">
    <property type="entry name" value="RIBOSOMAL_L24"/>
    <property type="match status" value="1"/>
</dbReference>
<dbReference type="NCBIfam" id="TIGR01080">
    <property type="entry name" value="rplX_A_E"/>
    <property type="match status" value="1"/>
</dbReference>
<evidence type="ECO:0000259" key="4">
    <source>
        <dbReference type="SMART" id="SM00739"/>
    </source>
</evidence>
<dbReference type="InterPro" id="IPR005824">
    <property type="entry name" value="KOW"/>
</dbReference>
<dbReference type="SUPFAM" id="SSF50104">
    <property type="entry name" value="Translation proteins SH3-like domain"/>
    <property type="match status" value="1"/>
</dbReference>
<dbReference type="GO" id="GO:0006412">
    <property type="term" value="P:translation"/>
    <property type="evidence" value="ECO:0007669"/>
    <property type="project" value="InterPro"/>
</dbReference>
<dbReference type="GO" id="GO:0015934">
    <property type="term" value="C:large ribosomal subunit"/>
    <property type="evidence" value="ECO:0007669"/>
    <property type="project" value="InterPro"/>
</dbReference>
<dbReference type="InterPro" id="IPR005756">
    <property type="entry name" value="Ribosomal_uL24_euk/arc"/>
</dbReference>
<organism evidence="7">
    <name type="scientific">Anisakis simplex</name>
    <name type="common">Herring worm</name>
    <dbReference type="NCBI Taxonomy" id="6269"/>
    <lineage>
        <taxon>Eukaryota</taxon>
        <taxon>Metazoa</taxon>
        <taxon>Ecdysozoa</taxon>
        <taxon>Nematoda</taxon>
        <taxon>Chromadorea</taxon>
        <taxon>Rhabditida</taxon>
        <taxon>Spirurina</taxon>
        <taxon>Ascaridomorpha</taxon>
        <taxon>Ascaridoidea</taxon>
        <taxon>Anisakidae</taxon>
        <taxon>Anisakis</taxon>
        <taxon>Anisakis simplex complex</taxon>
    </lineage>
</organism>
<dbReference type="CDD" id="cd06089">
    <property type="entry name" value="KOW_RPL26"/>
    <property type="match status" value="1"/>
</dbReference>
<dbReference type="SMART" id="SM00739">
    <property type="entry name" value="KOW"/>
    <property type="match status" value="1"/>
</dbReference>
<gene>
    <name evidence="5" type="ORF">ASIM_LOCUS19751</name>
</gene>
<protein>
    <submittedName>
        <fullName evidence="7">KOW domain-containing protein</fullName>
    </submittedName>
</protein>
<dbReference type="Proteomes" id="UP000267096">
    <property type="component" value="Unassembled WGS sequence"/>
</dbReference>
<evidence type="ECO:0000313" key="7">
    <source>
        <dbReference type="WBParaSite" id="ASIM_0002036801-mRNA-1"/>
    </source>
</evidence>
<keyword evidence="6" id="KW-1185">Reference proteome</keyword>
<dbReference type="GO" id="GO:0003735">
    <property type="term" value="F:structural constituent of ribosome"/>
    <property type="evidence" value="ECO:0007669"/>
    <property type="project" value="InterPro"/>
</dbReference>
<evidence type="ECO:0000256" key="1">
    <source>
        <dbReference type="ARBA" id="ARBA00010618"/>
    </source>
</evidence>
<dbReference type="EMBL" id="UYRR01037886">
    <property type="protein sequence ID" value="VDK71862.1"/>
    <property type="molecule type" value="Genomic_DNA"/>
</dbReference>
<evidence type="ECO:0000256" key="2">
    <source>
        <dbReference type="ARBA" id="ARBA00022980"/>
    </source>
</evidence>
<comment type="similarity">
    <text evidence="1">Belongs to the universal ribosomal protein uL24 family.</text>
</comment>
<name>A0A0M3KHA3_ANISI</name>
<dbReference type="InterPro" id="IPR008991">
    <property type="entry name" value="Translation_prot_SH3-like_sf"/>
</dbReference>
<keyword evidence="2" id="KW-0689">Ribosomal protein</keyword>
<dbReference type="GO" id="GO:0003723">
    <property type="term" value="F:RNA binding"/>
    <property type="evidence" value="ECO:0007669"/>
    <property type="project" value="InterPro"/>
</dbReference>
<evidence type="ECO:0000313" key="5">
    <source>
        <dbReference type="EMBL" id="VDK71862.1"/>
    </source>
</evidence>
<keyword evidence="3" id="KW-0687">Ribonucleoprotein</keyword>
<feature type="domain" description="KOW" evidence="4">
    <location>
        <begin position="57"/>
        <end position="84"/>
    </location>
</feature>
<dbReference type="OrthoDB" id="1688503at2759"/>
<dbReference type="Pfam" id="PF00467">
    <property type="entry name" value="KOW"/>
    <property type="match status" value="1"/>
</dbReference>
<dbReference type="PANTHER" id="PTHR11143">
    <property type="entry name" value="60S RIBOSOMAL PROTEIN L26 FAMILY MEMBER"/>
    <property type="match status" value="1"/>
</dbReference>
<dbReference type="AlphaFoldDB" id="A0A0M3KHA3"/>
<dbReference type="WBParaSite" id="ASIM_0002036801-mRNA-1">
    <property type="protein sequence ID" value="ASIM_0002036801-mRNA-1"/>
    <property type="gene ID" value="ASIM_0002036801"/>
</dbReference>
<dbReference type="InterPro" id="IPR014722">
    <property type="entry name" value="Rib_uL2_dom2"/>
</dbReference>
<dbReference type="FunFam" id="2.30.30.30:FF:000009">
    <property type="entry name" value="60S ribosomal protein L26"/>
    <property type="match status" value="1"/>
</dbReference>
<evidence type="ECO:0000313" key="6">
    <source>
        <dbReference type="Proteomes" id="UP000267096"/>
    </source>
</evidence>
<dbReference type="InterPro" id="IPR005825">
    <property type="entry name" value="Ribosomal_uL24_CS"/>
</dbReference>
<accession>A0A0M3KHA3</accession>
<evidence type="ECO:0000256" key="3">
    <source>
        <dbReference type="ARBA" id="ARBA00023274"/>
    </source>
</evidence>
<sequence>MTAARLVFPFYPPKLVIITSSRVHKNEAKPVCVVRRKLMSAPLAKDLRIKHGVRSIPIRMDDEVTVVRGHYKGNAGRVMRVYRKKFVVHIDKITREKANGSTVHIGIHPSKVAI</sequence>
<reference evidence="5 6" key="2">
    <citation type="submission" date="2018-11" db="EMBL/GenBank/DDBJ databases">
        <authorList>
            <consortium name="Pathogen Informatics"/>
        </authorList>
    </citation>
    <scope>NUCLEOTIDE SEQUENCE [LARGE SCALE GENOMIC DNA]</scope>
</reference>
<dbReference type="InterPro" id="IPR041988">
    <property type="entry name" value="Ribosomal_uL24_KOW"/>
</dbReference>
<reference evidence="7" key="1">
    <citation type="submission" date="2017-02" db="UniProtKB">
        <authorList>
            <consortium name="WormBaseParasite"/>
        </authorList>
    </citation>
    <scope>IDENTIFICATION</scope>
</reference>
<dbReference type="Gene3D" id="2.30.30.30">
    <property type="match status" value="1"/>
</dbReference>
<proteinExistence type="inferred from homology"/>